<dbReference type="AlphaFoldDB" id="G9XII7"/>
<accession>G9XII7</accession>
<proteinExistence type="predicted"/>
<gene>
    <name evidence="1" type="ORF">HMPREF0322_00763</name>
</gene>
<dbReference type="PATRIC" id="fig|537010.4.peg.700"/>
<evidence type="ECO:0000313" key="1">
    <source>
        <dbReference type="EMBL" id="EHL08451.1"/>
    </source>
</evidence>
<comment type="caution">
    <text evidence="1">The sequence shown here is derived from an EMBL/GenBank/DDBJ whole genome shotgun (WGS) entry which is preliminary data.</text>
</comment>
<reference evidence="1 2" key="1">
    <citation type="submission" date="2011-08" db="EMBL/GenBank/DDBJ databases">
        <authorList>
            <person name="Weinstock G."/>
            <person name="Sodergren E."/>
            <person name="Clifton S."/>
            <person name="Fulton L."/>
            <person name="Fulton B."/>
            <person name="Courtney L."/>
            <person name="Fronick C."/>
            <person name="Harrison M."/>
            <person name="Strong C."/>
            <person name="Farmer C."/>
            <person name="Delahaunty K."/>
            <person name="Markovic C."/>
            <person name="Hall O."/>
            <person name="Minx P."/>
            <person name="Tomlinson C."/>
            <person name="Mitreva M."/>
            <person name="Hou S."/>
            <person name="Chen J."/>
            <person name="Wollam A."/>
            <person name="Pepin K.H."/>
            <person name="Johnson M."/>
            <person name="Bhonagiri V."/>
            <person name="Zhang X."/>
            <person name="Suruliraj S."/>
            <person name="Warren W."/>
            <person name="Chinwalla A."/>
            <person name="Mardis E.R."/>
            <person name="Wilson R.K."/>
        </authorList>
    </citation>
    <scope>NUCLEOTIDE SEQUENCE [LARGE SCALE GENOMIC DNA]</scope>
    <source>
        <strain evidence="1 2">DP7</strain>
    </source>
</reference>
<name>G9XII7_DESHA</name>
<evidence type="ECO:0000313" key="2">
    <source>
        <dbReference type="Proteomes" id="UP000004416"/>
    </source>
</evidence>
<protein>
    <submittedName>
        <fullName evidence="1">Uncharacterized protein</fullName>
    </submittedName>
</protein>
<organism evidence="1 2">
    <name type="scientific">Desulfitobacterium hafniense DP7</name>
    <dbReference type="NCBI Taxonomy" id="537010"/>
    <lineage>
        <taxon>Bacteria</taxon>
        <taxon>Bacillati</taxon>
        <taxon>Bacillota</taxon>
        <taxon>Clostridia</taxon>
        <taxon>Eubacteriales</taxon>
        <taxon>Desulfitobacteriaceae</taxon>
        <taxon>Desulfitobacterium</taxon>
    </lineage>
</organism>
<sequence length="41" mass="4708">MWPPCPSLTETVQAELAKEPIDRWEDVVEGVSEGSIKNYRF</sequence>
<dbReference type="HOGENOM" id="CLU_3268998_0_0_9"/>
<dbReference type="RefSeq" id="WP_005809221.1">
    <property type="nucleotide sequence ID" value="NZ_JH414450.1"/>
</dbReference>
<dbReference type="EMBL" id="AFZX01000020">
    <property type="protein sequence ID" value="EHL08451.1"/>
    <property type="molecule type" value="Genomic_DNA"/>
</dbReference>
<dbReference type="Proteomes" id="UP000004416">
    <property type="component" value="Unassembled WGS sequence"/>
</dbReference>